<keyword evidence="2" id="KW-0148">Chlorophyll</keyword>
<evidence type="ECO:0000256" key="5">
    <source>
        <dbReference type="ARBA" id="ARBA00022692"/>
    </source>
</evidence>
<evidence type="ECO:0000256" key="7">
    <source>
        <dbReference type="ARBA" id="ARBA00022991"/>
    </source>
</evidence>
<keyword evidence="3" id="KW-0602">Photosynthesis</keyword>
<dbReference type="InParanoid" id="K7N5D4"/>
<dbReference type="InterPro" id="IPR000932">
    <property type="entry name" value="PS_antenna-like"/>
</dbReference>
<keyword evidence="6 10" id="KW-1133">Transmembrane helix</keyword>
<dbReference type="InterPro" id="IPR036001">
    <property type="entry name" value="PS_II_antenna-like_sf"/>
</dbReference>
<dbReference type="GO" id="GO:0009523">
    <property type="term" value="C:photosystem II"/>
    <property type="evidence" value="ECO:0007669"/>
    <property type="project" value="UniProtKB-KW"/>
</dbReference>
<dbReference type="Gramene" id="KRG92989">
    <property type="protein sequence ID" value="KRG92989"/>
    <property type="gene ID" value="GLYMA_20G242300"/>
</dbReference>
<evidence type="ECO:0000256" key="8">
    <source>
        <dbReference type="ARBA" id="ARBA00023136"/>
    </source>
</evidence>
<evidence type="ECO:0000256" key="2">
    <source>
        <dbReference type="ARBA" id="ARBA00022494"/>
    </source>
</evidence>
<dbReference type="EnsemblPlants" id="KRG92989">
    <property type="protein sequence ID" value="KRG92989"/>
    <property type="gene ID" value="GLYMA_20G242300"/>
</dbReference>
<keyword evidence="4" id="KW-0934">Plastid</keyword>
<dbReference type="Proteomes" id="UP000008827">
    <property type="component" value="Chromosome 20"/>
</dbReference>
<evidence type="ECO:0000313" key="11">
    <source>
        <dbReference type="EMBL" id="KRG92989.1"/>
    </source>
</evidence>
<dbReference type="STRING" id="3847.K7N5D4"/>
<keyword evidence="8 10" id="KW-0472">Membrane</keyword>
<protein>
    <submittedName>
        <fullName evidence="11 12">Uncharacterized protein</fullName>
    </submittedName>
</protein>
<reference evidence="11" key="3">
    <citation type="submission" date="2018-07" db="EMBL/GenBank/DDBJ databases">
        <title>WGS assembly of Glycine max.</title>
        <authorList>
            <person name="Schmutz J."/>
            <person name="Cannon S."/>
            <person name="Schlueter J."/>
            <person name="Ma J."/>
            <person name="Mitros T."/>
            <person name="Nelson W."/>
            <person name="Hyten D."/>
            <person name="Song Q."/>
            <person name="Thelen J."/>
            <person name="Cheng J."/>
            <person name="Xu D."/>
            <person name="Hellsten U."/>
            <person name="May G."/>
            <person name="Yu Y."/>
            <person name="Sakurai T."/>
            <person name="Umezawa T."/>
            <person name="Bhattacharyya M."/>
            <person name="Sandhu D."/>
            <person name="Valliyodan B."/>
            <person name="Lindquist E."/>
            <person name="Peto M."/>
            <person name="Grant D."/>
            <person name="Shu S."/>
            <person name="Goodstein D."/>
            <person name="Barry K."/>
            <person name="Futrell-Griggs M."/>
            <person name="Abernathy B."/>
            <person name="Du J."/>
            <person name="Tian Z."/>
            <person name="Zhu L."/>
            <person name="Gill N."/>
            <person name="Joshi T."/>
            <person name="Libault M."/>
            <person name="Sethuraman A."/>
            <person name="Zhang X."/>
            <person name="Shinozaki K."/>
            <person name="Nguyen H."/>
            <person name="Wing R."/>
            <person name="Cregan P."/>
            <person name="Specht J."/>
            <person name="Grimwood J."/>
            <person name="Rokhsar D."/>
            <person name="Stacey G."/>
            <person name="Shoemaker R."/>
            <person name="Jackson S."/>
        </authorList>
    </citation>
    <scope>NUCLEOTIDE SEQUENCE</scope>
    <source>
        <tissue evidence="11">Callus</tissue>
    </source>
</reference>
<dbReference type="GO" id="GO:0009767">
    <property type="term" value="P:photosynthetic electron transport chain"/>
    <property type="evidence" value="ECO:0007669"/>
    <property type="project" value="InterPro"/>
</dbReference>
<evidence type="ECO:0000256" key="6">
    <source>
        <dbReference type="ARBA" id="ARBA00022989"/>
    </source>
</evidence>
<dbReference type="SMR" id="K7N5D4"/>
<dbReference type="AlphaFoldDB" id="K7N5D4"/>
<proteinExistence type="predicted"/>
<reference evidence="12" key="2">
    <citation type="submission" date="2018-02" db="UniProtKB">
        <authorList>
            <consortium name="EnsemblPlants"/>
        </authorList>
    </citation>
    <scope>IDENTIFICATION</scope>
    <source>
        <strain evidence="12">Williams 82</strain>
    </source>
</reference>
<keyword evidence="13" id="KW-1185">Reference proteome</keyword>
<evidence type="ECO:0000313" key="12">
    <source>
        <dbReference type="EnsemblPlants" id="KRG92989"/>
    </source>
</evidence>
<feature type="transmembrane region" description="Helical" evidence="10">
    <location>
        <begin position="101"/>
        <end position="119"/>
    </location>
</feature>
<accession>K7N5D4</accession>
<evidence type="ECO:0000256" key="10">
    <source>
        <dbReference type="SAM" id="Phobius"/>
    </source>
</evidence>
<gene>
    <name evidence="11" type="ORF">GLYMA_20G242300</name>
</gene>
<reference evidence="11 12" key="1">
    <citation type="journal article" date="2010" name="Nature">
        <title>Genome sequence of the palaeopolyploid soybean.</title>
        <authorList>
            <person name="Schmutz J."/>
            <person name="Cannon S.B."/>
            <person name="Schlueter J."/>
            <person name="Ma J."/>
            <person name="Mitros T."/>
            <person name="Nelson W."/>
            <person name="Hyten D.L."/>
            <person name="Song Q."/>
            <person name="Thelen J.J."/>
            <person name="Cheng J."/>
            <person name="Xu D."/>
            <person name="Hellsten U."/>
            <person name="May G.D."/>
            <person name="Yu Y."/>
            <person name="Sakurai T."/>
            <person name="Umezawa T."/>
            <person name="Bhattacharyya M.K."/>
            <person name="Sandhu D."/>
            <person name="Valliyodan B."/>
            <person name="Lindquist E."/>
            <person name="Peto M."/>
            <person name="Grant D."/>
            <person name="Shu S."/>
            <person name="Goodstein D."/>
            <person name="Barry K."/>
            <person name="Futrell-Griggs M."/>
            <person name="Abernathy B."/>
            <person name="Du J."/>
            <person name="Tian Z."/>
            <person name="Zhu L."/>
            <person name="Gill N."/>
            <person name="Joshi T."/>
            <person name="Libault M."/>
            <person name="Sethuraman A."/>
            <person name="Zhang X.-C."/>
            <person name="Shinozaki K."/>
            <person name="Nguyen H.T."/>
            <person name="Wing R.A."/>
            <person name="Cregan P."/>
            <person name="Specht J."/>
            <person name="Grimwood J."/>
            <person name="Rokhsar D."/>
            <person name="Stacey G."/>
            <person name="Shoemaker R.C."/>
            <person name="Jackson S.A."/>
        </authorList>
    </citation>
    <scope>NUCLEOTIDE SEQUENCE</scope>
    <source>
        <strain evidence="12">cv. Williams 82</strain>
        <tissue evidence="11">Callus</tissue>
    </source>
</reference>
<evidence type="ECO:0000256" key="1">
    <source>
        <dbReference type="ARBA" id="ARBA00004141"/>
    </source>
</evidence>
<evidence type="ECO:0000256" key="3">
    <source>
        <dbReference type="ARBA" id="ARBA00022531"/>
    </source>
</evidence>
<evidence type="ECO:0000256" key="4">
    <source>
        <dbReference type="ARBA" id="ARBA00022640"/>
    </source>
</evidence>
<dbReference type="Pfam" id="PF00421">
    <property type="entry name" value="PSII"/>
    <property type="match status" value="1"/>
</dbReference>
<keyword evidence="9" id="KW-0604">Photosystem II</keyword>
<evidence type="ECO:0000313" key="13">
    <source>
        <dbReference type="Proteomes" id="UP000008827"/>
    </source>
</evidence>
<dbReference type="HOGENOM" id="CLU_1752993_0_0_1"/>
<keyword evidence="5 10" id="KW-0812">Transmembrane</keyword>
<organism evidence="11">
    <name type="scientific">Glycine max</name>
    <name type="common">Soybean</name>
    <name type="synonym">Glycine hispida</name>
    <dbReference type="NCBI Taxonomy" id="3847"/>
    <lineage>
        <taxon>Eukaryota</taxon>
        <taxon>Viridiplantae</taxon>
        <taxon>Streptophyta</taxon>
        <taxon>Embryophyta</taxon>
        <taxon>Tracheophyta</taxon>
        <taxon>Spermatophyta</taxon>
        <taxon>Magnoliopsida</taxon>
        <taxon>eudicotyledons</taxon>
        <taxon>Gunneridae</taxon>
        <taxon>Pentapetalae</taxon>
        <taxon>rosids</taxon>
        <taxon>fabids</taxon>
        <taxon>Fabales</taxon>
        <taxon>Fabaceae</taxon>
        <taxon>Papilionoideae</taxon>
        <taxon>50 kb inversion clade</taxon>
        <taxon>NPAAA clade</taxon>
        <taxon>indigoferoid/millettioid clade</taxon>
        <taxon>Phaseoleae</taxon>
        <taxon>Glycine</taxon>
        <taxon>Glycine subgen. Soja</taxon>
    </lineage>
</organism>
<dbReference type="EMBL" id="CM000853">
    <property type="protein sequence ID" value="KRG92989.1"/>
    <property type="molecule type" value="Genomic_DNA"/>
</dbReference>
<comment type="subcellular location">
    <subcellularLocation>
        <location evidence="1">Membrane</location>
        <topology evidence="1">Multi-pass membrane protein</topology>
    </subcellularLocation>
</comment>
<dbReference type="PaxDb" id="3847-GLYMA20G38635.1"/>
<sequence length="149" mass="16650">MVEVHSLTPTSREAISSYEARTLQPLTVFGVRHASVSVSDTDTTLVLRSIFWTLQVSTCPMSVSVLVLHRFPGIETVTSRSQGNKLVLAPRLTFYLIQRSWLAASHFVLGLFLFVGHLWHAGRVHTAAARFEKGIDRDFELVLSMTPLN</sequence>
<evidence type="ECO:0000256" key="9">
    <source>
        <dbReference type="ARBA" id="ARBA00023276"/>
    </source>
</evidence>
<name>K7N5D4_SOYBN</name>
<dbReference type="GO" id="GO:0016168">
    <property type="term" value="F:chlorophyll binding"/>
    <property type="evidence" value="ECO:0007669"/>
    <property type="project" value="UniProtKB-KW"/>
</dbReference>
<dbReference type="eggNOG" id="ENOG502RRJJ">
    <property type="taxonomic scope" value="Eukaryota"/>
</dbReference>
<dbReference type="SUPFAM" id="SSF161077">
    <property type="entry name" value="Photosystem II antenna protein-like"/>
    <property type="match status" value="1"/>
</dbReference>
<keyword evidence="7" id="KW-0157">Chromophore</keyword>